<comment type="caution">
    <text evidence="2">The sequence shown here is derived from an EMBL/GenBank/DDBJ whole genome shotgun (WGS) entry which is preliminary data.</text>
</comment>
<dbReference type="AlphaFoldDB" id="A0A5B7EEA0"/>
<dbReference type="EMBL" id="VSRR010002415">
    <property type="protein sequence ID" value="MPC31333.1"/>
    <property type="molecule type" value="Genomic_DNA"/>
</dbReference>
<sequence length="103" mass="11752">MRNYRLPSPQAITHLPSLFNELCLNSSLRPSPTHLCEGVEWHKGPRSVVHHYYVRWDFLRRQRLHSHSDGSVPAASTLHHTKETTSTDTAPGTKAGASRMKRR</sequence>
<reference evidence="2 3" key="1">
    <citation type="submission" date="2019-05" db="EMBL/GenBank/DDBJ databases">
        <title>Another draft genome of Portunus trituberculatus and its Hox gene families provides insights of decapod evolution.</title>
        <authorList>
            <person name="Jeong J.-H."/>
            <person name="Song I."/>
            <person name="Kim S."/>
            <person name="Choi T."/>
            <person name="Kim D."/>
            <person name="Ryu S."/>
            <person name="Kim W."/>
        </authorList>
    </citation>
    <scope>NUCLEOTIDE SEQUENCE [LARGE SCALE GENOMIC DNA]</scope>
    <source>
        <tissue evidence="2">Muscle</tissue>
    </source>
</reference>
<evidence type="ECO:0000313" key="3">
    <source>
        <dbReference type="Proteomes" id="UP000324222"/>
    </source>
</evidence>
<evidence type="ECO:0000313" key="2">
    <source>
        <dbReference type="EMBL" id="MPC31333.1"/>
    </source>
</evidence>
<protein>
    <submittedName>
        <fullName evidence="2">Uncharacterized protein</fullName>
    </submittedName>
</protein>
<keyword evidence="3" id="KW-1185">Reference proteome</keyword>
<feature type="region of interest" description="Disordered" evidence="1">
    <location>
        <begin position="67"/>
        <end position="103"/>
    </location>
</feature>
<evidence type="ECO:0000256" key="1">
    <source>
        <dbReference type="SAM" id="MobiDB-lite"/>
    </source>
</evidence>
<dbReference type="Proteomes" id="UP000324222">
    <property type="component" value="Unassembled WGS sequence"/>
</dbReference>
<name>A0A5B7EEA0_PORTR</name>
<gene>
    <name evidence="2" type="ORF">E2C01_024619</name>
</gene>
<proteinExistence type="predicted"/>
<organism evidence="2 3">
    <name type="scientific">Portunus trituberculatus</name>
    <name type="common">Swimming crab</name>
    <name type="synonym">Neptunus trituberculatus</name>
    <dbReference type="NCBI Taxonomy" id="210409"/>
    <lineage>
        <taxon>Eukaryota</taxon>
        <taxon>Metazoa</taxon>
        <taxon>Ecdysozoa</taxon>
        <taxon>Arthropoda</taxon>
        <taxon>Crustacea</taxon>
        <taxon>Multicrustacea</taxon>
        <taxon>Malacostraca</taxon>
        <taxon>Eumalacostraca</taxon>
        <taxon>Eucarida</taxon>
        <taxon>Decapoda</taxon>
        <taxon>Pleocyemata</taxon>
        <taxon>Brachyura</taxon>
        <taxon>Eubrachyura</taxon>
        <taxon>Portunoidea</taxon>
        <taxon>Portunidae</taxon>
        <taxon>Portuninae</taxon>
        <taxon>Portunus</taxon>
    </lineage>
</organism>
<accession>A0A5B7EEA0</accession>